<protein>
    <recommendedName>
        <fullName evidence="3 10">4-diphosphocytidyl-2-C-methyl-D-erythritol kinase</fullName>
        <shortName evidence="10">CMK</shortName>
        <ecNumber evidence="2 10">2.7.1.148</ecNumber>
    </recommendedName>
    <alternativeName>
        <fullName evidence="9 10">4-(cytidine-5'-diphospho)-2-C-methyl-D-erythritol kinase</fullName>
    </alternativeName>
</protein>
<comment type="pathway">
    <text evidence="10">Isoprenoid biosynthesis; isopentenyl diphosphate biosynthesis via DXP pathway; isopentenyl diphosphate from 1-deoxy-D-xylulose 5-phosphate: step 3/6.</text>
</comment>
<organism evidence="13 14">
    <name type="scientific">Glaciecola petra</name>
    <dbReference type="NCBI Taxonomy" id="3075602"/>
    <lineage>
        <taxon>Bacteria</taxon>
        <taxon>Pseudomonadati</taxon>
        <taxon>Pseudomonadota</taxon>
        <taxon>Gammaproteobacteria</taxon>
        <taxon>Alteromonadales</taxon>
        <taxon>Alteromonadaceae</taxon>
        <taxon>Glaciecola</taxon>
    </lineage>
</organism>
<keyword evidence="8 10" id="KW-0414">Isoprene biosynthesis</keyword>
<comment type="function">
    <text evidence="10">Catalyzes the phosphorylation of the position 2 hydroxy group of 4-diphosphocytidyl-2C-methyl-D-erythritol.</text>
</comment>
<dbReference type="EMBL" id="JAVRHX010000001">
    <property type="protein sequence ID" value="MDT0594000.1"/>
    <property type="molecule type" value="Genomic_DNA"/>
</dbReference>
<proteinExistence type="inferred from homology"/>
<evidence type="ECO:0000313" key="14">
    <source>
        <dbReference type="Proteomes" id="UP001253545"/>
    </source>
</evidence>
<dbReference type="InterPro" id="IPR014721">
    <property type="entry name" value="Ribsml_uS5_D2-typ_fold_subgr"/>
</dbReference>
<comment type="caution">
    <text evidence="13">The sequence shown here is derived from an EMBL/GenBank/DDBJ whole genome shotgun (WGS) entry which is preliminary data.</text>
</comment>
<dbReference type="InterPro" id="IPR006204">
    <property type="entry name" value="GHMP_kinase_N_dom"/>
</dbReference>
<evidence type="ECO:0000256" key="9">
    <source>
        <dbReference type="ARBA" id="ARBA00032554"/>
    </source>
</evidence>
<dbReference type="Gene3D" id="3.30.70.890">
    <property type="entry name" value="GHMP kinase, C-terminal domain"/>
    <property type="match status" value="1"/>
</dbReference>
<feature type="binding site" evidence="10">
    <location>
        <begin position="106"/>
        <end position="116"/>
    </location>
    <ligand>
        <name>ATP</name>
        <dbReference type="ChEBI" id="CHEBI:30616"/>
    </ligand>
</feature>
<gene>
    <name evidence="10 13" type="primary">ispE</name>
    <name evidence="13" type="ORF">RM552_04005</name>
</gene>
<evidence type="ECO:0000259" key="11">
    <source>
        <dbReference type="Pfam" id="PF00288"/>
    </source>
</evidence>
<evidence type="ECO:0000259" key="12">
    <source>
        <dbReference type="Pfam" id="PF08544"/>
    </source>
</evidence>
<dbReference type="PANTHER" id="PTHR43527:SF2">
    <property type="entry name" value="4-DIPHOSPHOCYTIDYL-2-C-METHYL-D-ERYTHRITOL KINASE, CHLOROPLASTIC"/>
    <property type="match status" value="1"/>
</dbReference>
<feature type="domain" description="GHMP kinase C-terminal" evidence="12">
    <location>
        <begin position="216"/>
        <end position="270"/>
    </location>
</feature>
<dbReference type="Gene3D" id="3.30.230.10">
    <property type="match status" value="1"/>
</dbReference>
<evidence type="ECO:0000256" key="3">
    <source>
        <dbReference type="ARBA" id="ARBA00017473"/>
    </source>
</evidence>
<dbReference type="InterPro" id="IPR020568">
    <property type="entry name" value="Ribosomal_Su5_D2-typ_SF"/>
</dbReference>
<evidence type="ECO:0000256" key="6">
    <source>
        <dbReference type="ARBA" id="ARBA00022777"/>
    </source>
</evidence>
<sequence>MNNSEVNDVFDWWPSPAKINLFLHVCGRFENGYHDLQTLFQILDFGDEIGFSLRKAGLQENCVQILDNIDGLDPQDNLIVKAAQALLPYRTLKSHSVEIKLNKRIPMGGGLGGGSSNAATTLLALNKLWQCECDLSTLLAIGKKLGADVPVFIKGQTAFASGIGEKLQSHSVQEQIYLVASPNVHVSTAAVFTHPSLPRQTQKIDFAHYKFEQTQNDCEKLVCNMHPEVANLLQWLLNYAPSRMTGTGASVFSIFESVSDAKKVLKKLPAGTKAFIAKGLDCSPVLQKLAL</sequence>
<dbReference type="NCBIfam" id="TIGR00154">
    <property type="entry name" value="ispE"/>
    <property type="match status" value="1"/>
</dbReference>
<dbReference type="SUPFAM" id="SSF55060">
    <property type="entry name" value="GHMP Kinase, C-terminal domain"/>
    <property type="match status" value="1"/>
</dbReference>
<dbReference type="GO" id="GO:0050515">
    <property type="term" value="F:4-(cytidine 5'-diphospho)-2-C-methyl-D-erythritol kinase activity"/>
    <property type="evidence" value="ECO:0007669"/>
    <property type="project" value="UniProtKB-EC"/>
</dbReference>
<dbReference type="Proteomes" id="UP001253545">
    <property type="component" value="Unassembled WGS sequence"/>
</dbReference>
<evidence type="ECO:0000313" key="13">
    <source>
        <dbReference type="EMBL" id="MDT0594000.1"/>
    </source>
</evidence>
<comment type="catalytic activity">
    <reaction evidence="10">
        <text>4-CDP-2-C-methyl-D-erythritol + ATP = 4-CDP-2-C-methyl-D-erythritol 2-phosphate + ADP + H(+)</text>
        <dbReference type="Rhea" id="RHEA:18437"/>
        <dbReference type="ChEBI" id="CHEBI:15378"/>
        <dbReference type="ChEBI" id="CHEBI:30616"/>
        <dbReference type="ChEBI" id="CHEBI:57823"/>
        <dbReference type="ChEBI" id="CHEBI:57919"/>
        <dbReference type="ChEBI" id="CHEBI:456216"/>
        <dbReference type="EC" id="2.7.1.148"/>
    </reaction>
</comment>
<accession>A0ABU2ZN00</accession>
<evidence type="ECO:0000256" key="8">
    <source>
        <dbReference type="ARBA" id="ARBA00023229"/>
    </source>
</evidence>
<evidence type="ECO:0000256" key="7">
    <source>
        <dbReference type="ARBA" id="ARBA00022840"/>
    </source>
</evidence>
<evidence type="ECO:0000256" key="10">
    <source>
        <dbReference type="HAMAP-Rule" id="MF_00061"/>
    </source>
</evidence>
<keyword evidence="5 10" id="KW-0547">Nucleotide-binding</keyword>
<comment type="similarity">
    <text evidence="1 10">Belongs to the GHMP kinase family. IspE subfamily.</text>
</comment>
<feature type="active site" evidence="10">
    <location>
        <position position="148"/>
    </location>
</feature>
<keyword evidence="7 10" id="KW-0067">ATP-binding</keyword>
<feature type="domain" description="GHMP kinase N-terminal" evidence="11">
    <location>
        <begin position="77"/>
        <end position="155"/>
    </location>
</feature>
<keyword evidence="4 10" id="KW-0808">Transferase</keyword>
<evidence type="ECO:0000256" key="5">
    <source>
        <dbReference type="ARBA" id="ARBA00022741"/>
    </source>
</evidence>
<keyword evidence="6 10" id="KW-0418">Kinase</keyword>
<evidence type="ECO:0000256" key="1">
    <source>
        <dbReference type="ARBA" id="ARBA00009684"/>
    </source>
</evidence>
<name>A0ABU2ZN00_9ALTE</name>
<dbReference type="RefSeq" id="WP_311367490.1">
    <property type="nucleotide sequence ID" value="NZ_JAVRHX010000001.1"/>
</dbReference>
<dbReference type="PANTHER" id="PTHR43527">
    <property type="entry name" value="4-DIPHOSPHOCYTIDYL-2-C-METHYL-D-ERYTHRITOL KINASE, CHLOROPLASTIC"/>
    <property type="match status" value="1"/>
</dbReference>
<dbReference type="HAMAP" id="MF_00061">
    <property type="entry name" value="IspE"/>
    <property type="match status" value="1"/>
</dbReference>
<dbReference type="EC" id="2.7.1.148" evidence="2 10"/>
<dbReference type="Pfam" id="PF00288">
    <property type="entry name" value="GHMP_kinases_N"/>
    <property type="match status" value="1"/>
</dbReference>
<feature type="active site" evidence="10">
    <location>
        <position position="18"/>
    </location>
</feature>
<dbReference type="InterPro" id="IPR004424">
    <property type="entry name" value="IspE"/>
</dbReference>
<evidence type="ECO:0000256" key="2">
    <source>
        <dbReference type="ARBA" id="ARBA00012052"/>
    </source>
</evidence>
<reference evidence="13 14" key="1">
    <citation type="submission" date="2023-09" db="EMBL/GenBank/DDBJ databases">
        <authorList>
            <person name="Rey-Velasco X."/>
        </authorList>
    </citation>
    <scope>NUCLEOTIDE SEQUENCE [LARGE SCALE GENOMIC DNA]</scope>
    <source>
        <strain evidence="13 14">P117</strain>
    </source>
</reference>
<dbReference type="PIRSF" id="PIRSF010376">
    <property type="entry name" value="IspE"/>
    <property type="match status" value="1"/>
</dbReference>
<keyword evidence="14" id="KW-1185">Reference proteome</keyword>
<dbReference type="Pfam" id="PF08544">
    <property type="entry name" value="GHMP_kinases_C"/>
    <property type="match status" value="1"/>
</dbReference>
<dbReference type="SUPFAM" id="SSF54211">
    <property type="entry name" value="Ribosomal protein S5 domain 2-like"/>
    <property type="match status" value="1"/>
</dbReference>
<dbReference type="InterPro" id="IPR013750">
    <property type="entry name" value="GHMP_kinase_C_dom"/>
</dbReference>
<evidence type="ECO:0000256" key="4">
    <source>
        <dbReference type="ARBA" id="ARBA00022679"/>
    </source>
</evidence>
<dbReference type="InterPro" id="IPR036554">
    <property type="entry name" value="GHMP_kinase_C_sf"/>
</dbReference>